<keyword evidence="3" id="KW-1133">Transmembrane helix</keyword>
<evidence type="ECO:0000313" key="10">
    <source>
        <dbReference type="EMBL" id="MFC3122326.1"/>
    </source>
</evidence>
<dbReference type="Proteomes" id="UP001595478">
    <property type="component" value="Unassembled WGS sequence"/>
</dbReference>
<feature type="domain" description="Methyl-accepting transducer" evidence="8">
    <location>
        <begin position="79"/>
        <end position="315"/>
    </location>
</feature>
<name>A0ABV7FSA3_9ALTE</name>
<keyword evidence="11" id="KW-1185">Reference proteome</keyword>
<keyword evidence="5 7" id="KW-0807">Transducer</keyword>
<evidence type="ECO:0000256" key="2">
    <source>
        <dbReference type="ARBA" id="ARBA00022692"/>
    </source>
</evidence>
<dbReference type="CDD" id="cd06225">
    <property type="entry name" value="HAMP"/>
    <property type="match status" value="1"/>
</dbReference>
<keyword evidence="4" id="KW-0472">Membrane</keyword>
<gene>
    <name evidence="10" type="ORF">ACFOHL_11905</name>
</gene>
<sequence length="354" mass="38454">MFVLVSITLVVSVVVAWQVFKSIVKPLSNLRKTIEKIEHNSDLSGRVKIDGNCEVGIISKRFNGMMKKIERSVIQALDATKCIEHSNDAFREQTKAISLNINTQSNEVEQVAQAISEMNHAIKEVANNAESTKDRVNDANVIADRGDKLIKTMAEDINGLSSSAETTTKLVTQLLRDTENIGSILEVIRGIAEQTNLLALNAAIEAARAGEQGRGFAVVADEVRALAERTTESTTEIQSTIEKLQKGTESVVSAIQGNAQMIDSSVSNAESVNAEIAQIRALMGEIATMNTDMANSTMLQAQASEAVDQRIKTISDLSTQATENTGLMQQSNEQLLIQSKELSDSMRQFKLSAV</sequence>
<keyword evidence="2" id="KW-0812">Transmembrane</keyword>
<organism evidence="10 11">
    <name type="scientific">Agaribacter flavus</name>
    <dbReference type="NCBI Taxonomy" id="1902781"/>
    <lineage>
        <taxon>Bacteria</taxon>
        <taxon>Pseudomonadati</taxon>
        <taxon>Pseudomonadota</taxon>
        <taxon>Gammaproteobacteria</taxon>
        <taxon>Alteromonadales</taxon>
        <taxon>Alteromonadaceae</taxon>
        <taxon>Agaribacter</taxon>
    </lineage>
</organism>
<dbReference type="CDD" id="cd11386">
    <property type="entry name" value="MCP_signal"/>
    <property type="match status" value="1"/>
</dbReference>
<comment type="caution">
    <text evidence="10">The sequence shown here is derived from an EMBL/GenBank/DDBJ whole genome shotgun (WGS) entry which is preliminary data.</text>
</comment>
<dbReference type="PANTHER" id="PTHR32089">
    <property type="entry name" value="METHYL-ACCEPTING CHEMOTAXIS PROTEIN MCPB"/>
    <property type="match status" value="1"/>
</dbReference>
<dbReference type="PANTHER" id="PTHR32089:SF119">
    <property type="entry name" value="METHYL-ACCEPTING CHEMOTAXIS PROTEIN CTPL"/>
    <property type="match status" value="1"/>
</dbReference>
<dbReference type="SUPFAM" id="SSF58104">
    <property type="entry name" value="Methyl-accepting chemotaxis protein (MCP) signaling domain"/>
    <property type="match status" value="1"/>
</dbReference>
<evidence type="ECO:0000256" key="3">
    <source>
        <dbReference type="ARBA" id="ARBA00022989"/>
    </source>
</evidence>
<dbReference type="PROSITE" id="PS50111">
    <property type="entry name" value="CHEMOTAXIS_TRANSDUC_2"/>
    <property type="match status" value="1"/>
</dbReference>
<dbReference type="Pfam" id="PF00015">
    <property type="entry name" value="MCPsignal"/>
    <property type="match status" value="1"/>
</dbReference>
<comment type="subcellular location">
    <subcellularLocation>
        <location evidence="1">Membrane</location>
        <topology evidence="1">Multi-pass membrane protein</topology>
    </subcellularLocation>
</comment>
<dbReference type="SMART" id="SM00283">
    <property type="entry name" value="MA"/>
    <property type="match status" value="1"/>
</dbReference>
<dbReference type="SMART" id="SM00304">
    <property type="entry name" value="HAMP"/>
    <property type="match status" value="1"/>
</dbReference>
<evidence type="ECO:0000256" key="5">
    <source>
        <dbReference type="ARBA" id="ARBA00023224"/>
    </source>
</evidence>
<proteinExistence type="inferred from homology"/>
<feature type="domain" description="HAMP" evidence="9">
    <location>
        <begin position="21"/>
        <end position="74"/>
    </location>
</feature>
<evidence type="ECO:0000256" key="4">
    <source>
        <dbReference type="ARBA" id="ARBA00023136"/>
    </source>
</evidence>
<evidence type="ECO:0000259" key="9">
    <source>
        <dbReference type="PROSITE" id="PS50885"/>
    </source>
</evidence>
<evidence type="ECO:0000259" key="8">
    <source>
        <dbReference type="PROSITE" id="PS50111"/>
    </source>
</evidence>
<dbReference type="EMBL" id="JBHRSW010000018">
    <property type="protein sequence ID" value="MFC3122326.1"/>
    <property type="molecule type" value="Genomic_DNA"/>
</dbReference>
<evidence type="ECO:0000256" key="7">
    <source>
        <dbReference type="PROSITE-ProRule" id="PRU00284"/>
    </source>
</evidence>
<dbReference type="PROSITE" id="PS50885">
    <property type="entry name" value="HAMP"/>
    <property type="match status" value="1"/>
</dbReference>
<evidence type="ECO:0000256" key="1">
    <source>
        <dbReference type="ARBA" id="ARBA00004141"/>
    </source>
</evidence>
<accession>A0ABV7FSA3</accession>
<dbReference type="InterPro" id="IPR004089">
    <property type="entry name" value="MCPsignal_dom"/>
</dbReference>
<protein>
    <submittedName>
        <fullName evidence="10">Methyl-accepting chemotaxis protein</fullName>
    </submittedName>
</protein>
<evidence type="ECO:0000313" key="11">
    <source>
        <dbReference type="Proteomes" id="UP001595478"/>
    </source>
</evidence>
<comment type="similarity">
    <text evidence="6">Belongs to the methyl-accepting chemotaxis (MCP) protein family.</text>
</comment>
<reference evidence="11" key="1">
    <citation type="journal article" date="2019" name="Int. J. Syst. Evol. Microbiol.">
        <title>The Global Catalogue of Microorganisms (GCM) 10K type strain sequencing project: providing services to taxonomists for standard genome sequencing and annotation.</title>
        <authorList>
            <consortium name="The Broad Institute Genomics Platform"/>
            <consortium name="The Broad Institute Genome Sequencing Center for Infectious Disease"/>
            <person name="Wu L."/>
            <person name="Ma J."/>
        </authorList>
    </citation>
    <scope>NUCLEOTIDE SEQUENCE [LARGE SCALE GENOMIC DNA]</scope>
    <source>
        <strain evidence="11">KCTC 52473</strain>
    </source>
</reference>
<dbReference type="Pfam" id="PF00672">
    <property type="entry name" value="HAMP"/>
    <property type="match status" value="1"/>
</dbReference>
<dbReference type="InterPro" id="IPR003660">
    <property type="entry name" value="HAMP_dom"/>
</dbReference>
<dbReference type="Gene3D" id="1.10.287.950">
    <property type="entry name" value="Methyl-accepting chemotaxis protein"/>
    <property type="match status" value="1"/>
</dbReference>
<evidence type="ECO:0000256" key="6">
    <source>
        <dbReference type="ARBA" id="ARBA00029447"/>
    </source>
</evidence>